<evidence type="ECO:0000313" key="3">
    <source>
        <dbReference type="EMBL" id="GAH85229.1"/>
    </source>
</evidence>
<dbReference type="InterPro" id="IPR036291">
    <property type="entry name" value="NAD(P)-bd_dom_sf"/>
</dbReference>
<feature type="domain" description="NAD-dependent epimerase/dehydratase" evidence="2">
    <location>
        <begin position="8"/>
        <end position="129"/>
    </location>
</feature>
<dbReference type="PANTHER" id="PTHR43725:SF53">
    <property type="entry name" value="UDP-ARABINOSE 4-EPIMERASE 1"/>
    <property type="match status" value="1"/>
</dbReference>
<proteinExistence type="inferred from homology"/>
<comment type="similarity">
    <text evidence="1">Belongs to the NAD(P)-dependent epimerase/dehydratase family.</text>
</comment>
<feature type="non-terminal residue" evidence="3">
    <location>
        <position position="129"/>
    </location>
</feature>
<accession>X1K4M3</accession>
<name>X1K4M3_9ZZZZ</name>
<dbReference type="Gene3D" id="3.40.50.720">
    <property type="entry name" value="NAD(P)-binding Rossmann-like Domain"/>
    <property type="match status" value="1"/>
</dbReference>
<reference evidence="3" key="1">
    <citation type="journal article" date="2014" name="Front. Microbiol.">
        <title>High frequency of phylogenetically diverse reductive dehalogenase-homologous genes in deep subseafloor sedimentary metagenomes.</title>
        <authorList>
            <person name="Kawai M."/>
            <person name="Futagami T."/>
            <person name="Toyoda A."/>
            <person name="Takaki Y."/>
            <person name="Nishi S."/>
            <person name="Hori S."/>
            <person name="Arai W."/>
            <person name="Tsubouchi T."/>
            <person name="Morono Y."/>
            <person name="Uchiyama I."/>
            <person name="Ito T."/>
            <person name="Fujiyama A."/>
            <person name="Inagaki F."/>
            <person name="Takami H."/>
        </authorList>
    </citation>
    <scope>NUCLEOTIDE SEQUENCE</scope>
    <source>
        <strain evidence="3">Expedition CK06-06</strain>
    </source>
</reference>
<gene>
    <name evidence="3" type="ORF">S03H2_68638</name>
</gene>
<dbReference type="AlphaFoldDB" id="X1K4M3"/>
<organism evidence="3">
    <name type="scientific">marine sediment metagenome</name>
    <dbReference type="NCBI Taxonomy" id="412755"/>
    <lineage>
        <taxon>unclassified sequences</taxon>
        <taxon>metagenomes</taxon>
        <taxon>ecological metagenomes</taxon>
    </lineage>
</organism>
<dbReference type="InterPro" id="IPR001509">
    <property type="entry name" value="Epimerase_deHydtase"/>
</dbReference>
<evidence type="ECO:0000256" key="1">
    <source>
        <dbReference type="ARBA" id="ARBA00007637"/>
    </source>
</evidence>
<dbReference type="SUPFAM" id="SSF51735">
    <property type="entry name" value="NAD(P)-binding Rossmann-fold domains"/>
    <property type="match status" value="1"/>
</dbReference>
<comment type="caution">
    <text evidence="3">The sequence shown here is derived from an EMBL/GenBank/DDBJ whole genome shotgun (WGS) entry which is preliminary data.</text>
</comment>
<dbReference type="PANTHER" id="PTHR43725">
    <property type="entry name" value="UDP-GLUCOSE 4-EPIMERASE"/>
    <property type="match status" value="1"/>
</dbReference>
<evidence type="ECO:0000259" key="2">
    <source>
        <dbReference type="Pfam" id="PF01370"/>
    </source>
</evidence>
<protein>
    <recommendedName>
        <fullName evidence="2">NAD-dependent epimerase/dehydratase domain-containing protein</fullName>
    </recommendedName>
</protein>
<dbReference type="Pfam" id="PF01370">
    <property type="entry name" value="Epimerase"/>
    <property type="match status" value="1"/>
</dbReference>
<sequence>MSLEGKTICVTGGAGFIGSHLVESLVSRGYSVKVLDILSRGTLQYIKPLIDSGKVEYIDGDIRYKDIVDKTMKDVDYVFHMASTNINRSIAYPEESFDVNFRGSHVVFQSALDHNVKKVIFSSSASVYG</sequence>
<dbReference type="EMBL" id="BARU01045163">
    <property type="protein sequence ID" value="GAH85229.1"/>
    <property type="molecule type" value="Genomic_DNA"/>
</dbReference>